<accession>A0A386KLG4</accession>
<dbReference type="Proteomes" id="UP000282283">
    <property type="component" value="Genome"/>
</dbReference>
<dbReference type="KEGG" id="vg:62648752"/>
<protein>
    <submittedName>
        <fullName evidence="1">Uncharacterized protein</fullName>
    </submittedName>
</protein>
<dbReference type="GeneID" id="62648752"/>
<organism evidence="1 2">
    <name type="scientific">Microbacterium phage Efeko</name>
    <dbReference type="NCBI Taxonomy" id="2315704"/>
    <lineage>
        <taxon>Viruses</taxon>
        <taxon>Duplodnaviria</taxon>
        <taxon>Heunggongvirae</taxon>
        <taxon>Uroviricota</taxon>
        <taxon>Caudoviricetes</taxon>
        <taxon>Orlajensenviridae</taxon>
        <taxon>Pelczarvirinae</taxon>
        <taxon>Efekovirus</taxon>
        <taxon>Efekovirus efeko</taxon>
        <taxon>Efkovirus efeko</taxon>
    </lineage>
</organism>
<keyword evidence="2" id="KW-1185">Reference proteome</keyword>
<dbReference type="RefSeq" id="YP_009996828.1">
    <property type="nucleotide sequence ID" value="NC_052941.1"/>
</dbReference>
<sequence>MAFQELADQIRQLQKAQGELRGDQSQQSAILGALDALVQEIDRQRKRLPHAHAAGTVSFTMSGTAVVGITATLPAGKFTAPPIATANLATGVGGSQYDVPRVYNSSTTALTIGVWTGGGASASSHGCRVDWTAVQMTESSAAG</sequence>
<dbReference type="EMBL" id="MH825700">
    <property type="protein sequence ID" value="AYD86262.1"/>
    <property type="molecule type" value="Genomic_DNA"/>
</dbReference>
<gene>
    <name evidence="1" type="primary">16</name>
    <name evidence="1" type="ORF">SEA_EFEKO_16</name>
</gene>
<evidence type="ECO:0000313" key="1">
    <source>
        <dbReference type="EMBL" id="AYD86262.1"/>
    </source>
</evidence>
<reference evidence="1 2" key="1">
    <citation type="submission" date="2018-08" db="EMBL/GenBank/DDBJ databases">
        <authorList>
            <person name="Franke B.K."/>
            <person name="Bonilla J.A."/>
            <person name="Klyczek K."/>
            <person name="Garlena R.A."/>
            <person name="Russell D.A."/>
            <person name="Pope W.H."/>
            <person name="Jacobs-Sera D."/>
            <person name="Hatfull G.F."/>
        </authorList>
    </citation>
    <scope>NUCLEOTIDE SEQUENCE [LARGE SCALE GENOMIC DNA]</scope>
</reference>
<evidence type="ECO:0000313" key="2">
    <source>
        <dbReference type="Proteomes" id="UP000282283"/>
    </source>
</evidence>
<name>A0A386KLG4_9CAUD</name>
<proteinExistence type="predicted"/>